<dbReference type="InterPro" id="IPR019734">
    <property type="entry name" value="TPR_rpt"/>
</dbReference>
<keyword evidence="8 13" id="KW-0802">TPR repeat</keyword>
<evidence type="ECO:0000256" key="12">
    <source>
        <dbReference type="ARBA" id="ARBA00069409"/>
    </source>
</evidence>
<dbReference type="Pfam" id="PF13181">
    <property type="entry name" value="TPR_8"/>
    <property type="match status" value="1"/>
</dbReference>
<evidence type="ECO:0000256" key="13">
    <source>
        <dbReference type="PROSITE-ProRule" id="PRU00339"/>
    </source>
</evidence>
<keyword evidence="10" id="KW-0234">DNA repair</keyword>
<dbReference type="SMART" id="SM00368">
    <property type="entry name" value="LRR_RI"/>
    <property type="match status" value="5"/>
</dbReference>
<dbReference type="InterPro" id="IPR032675">
    <property type="entry name" value="LRR_dom_sf"/>
</dbReference>
<feature type="repeat" description="TPR" evidence="13">
    <location>
        <begin position="248"/>
        <end position="281"/>
    </location>
</feature>
<dbReference type="SMART" id="SM00028">
    <property type="entry name" value="TPR"/>
    <property type="match status" value="6"/>
</dbReference>
<feature type="repeat" description="TPR" evidence="13">
    <location>
        <begin position="379"/>
        <end position="412"/>
    </location>
</feature>
<dbReference type="Proteomes" id="UP001159364">
    <property type="component" value="Linkage Group LG01"/>
</dbReference>
<dbReference type="PROSITE" id="PS51450">
    <property type="entry name" value="LRR"/>
    <property type="match status" value="1"/>
</dbReference>
<accession>A0AAV8UAP0</accession>
<dbReference type="PROSITE" id="PS50293">
    <property type="entry name" value="TPR_REGION"/>
    <property type="match status" value="1"/>
</dbReference>
<keyword evidence="6" id="KW-0677">Repeat</keyword>
<evidence type="ECO:0000313" key="15">
    <source>
        <dbReference type="EMBL" id="KAJ8774873.1"/>
    </source>
</evidence>
<keyword evidence="4" id="KW-0158">Chromosome</keyword>
<dbReference type="PROSITE" id="PS50005">
    <property type="entry name" value="TPR"/>
    <property type="match status" value="2"/>
</dbReference>
<comment type="subcellular location">
    <subcellularLocation>
        <location evidence="1">Chromosome</location>
    </subcellularLocation>
    <subcellularLocation>
        <location evidence="2">Nucleus</location>
        <location evidence="2">Nucleoplasm</location>
    </subcellularLocation>
</comment>
<dbReference type="Gene3D" id="1.25.40.10">
    <property type="entry name" value="Tetratricopeptide repeat domain"/>
    <property type="match status" value="2"/>
</dbReference>
<evidence type="ECO:0000256" key="5">
    <source>
        <dbReference type="ARBA" id="ARBA00022614"/>
    </source>
</evidence>
<evidence type="ECO:0000313" key="16">
    <source>
        <dbReference type="Proteomes" id="UP001159364"/>
    </source>
</evidence>
<evidence type="ECO:0000256" key="7">
    <source>
        <dbReference type="ARBA" id="ARBA00022763"/>
    </source>
</evidence>
<dbReference type="Gene3D" id="3.80.10.10">
    <property type="entry name" value="Ribonuclease Inhibitor"/>
    <property type="match status" value="1"/>
</dbReference>
<gene>
    <name evidence="15" type="ORF">K2173_018132</name>
</gene>
<dbReference type="Pfam" id="PF13176">
    <property type="entry name" value="TPR_7"/>
    <property type="match status" value="1"/>
</dbReference>
<evidence type="ECO:0000256" key="8">
    <source>
        <dbReference type="ARBA" id="ARBA00022803"/>
    </source>
</evidence>
<evidence type="ECO:0000256" key="14">
    <source>
        <dbReference type="SAM" id="Coils"/>
    </source>
</evidence>
<dbReference type="Pfam" id="PF13424">
    <property type="entry name" value="TPR_12"/>
    <property type="match status" value="2"/>
</dbReference>
<organism evidence="15 16">
    <name type="scientific">Erythroxylum novogranatense</name>
    <dbReference type="NCBI Taxonomy" id="1862640"/>
    <lineage>
        <taxon>Eukaryota</taxon>
        <taxon>Viridiplantae</taxon>
        <taxon>Streptophyta</taxon>
        <taxon>Embryophyta</taxon>
        <taxon>Tracheophyta</taxon>
        <taxon>Spermatophyta</taxon>
        <taxon>Magnoliopsida</taxon>
        <taxon>eudicotyledons</taxon>
        <taxon>Gunneridae</taxon>
        <taxon>Pentapetalae</taxon>
        <taxon>rosids</taxon>
        <taxon>fabids</taxon>
        <taxon>Malpighiales</taxon>
        <taxon>Erythroxylaceae</taxon>
        <taxon>Erythroxylum</taxon>
    </lineage>
</organism>
<proteinExistence type="inferred from homology"/>
<dbReference type="EMBL" id="JAIWQS010000001">
    <property type="protein sequence ID" value="KAJ8774873.1"/>
    <property type="molecule type" value="Genomic_DNA"/>
</dbReference>
<dbReference type="GO" id="GO:0005694">
    <property type="term" value="C:chromosome"/>
    <property type="evidence" value="ECO:0007669"/>
    <property type="project" value="UniProtKB-SubCell"/>
</dbReference>
<evidence type="ECO:0000256" key="10">
    <source>
        <dbReference type="ARBA" id="ARBA00023204"/>
    </source>
</evidence>
<name>A0AAV8UAP0_9ROSI</name>
<dbReference type="GO" id="GO:0072423">
    <property type="term" value="P:response to DNA damage checkpoint signaling"/>
    <property type="evidence" value="ECO:0007669"/>
    <property type="project" value="InterPro"/>
</dbReference>
<keyword evidence="16" id="KW-1185">Reference proteome</keyword>
<evidence type="ECO:0000256" key="6">
    <source>
        <dbReference type="ARBA" id="ARBA00022737"/>
    </source>
</evidence>
<keyword evidence="5" id="KW-0433">Leucine-rich repeat</keyword>
<dbReference type="InterPro" id="IPR044227">
    <property type="entry name" value="TONSOKU"/>
</dbReference>
<evidence type="ECO:0000256" key="2">
    <source>
        <dbReference type="ARBA" id="ARBA00004642"/>
    </source>
</evidence>
<comment type="caution">
    <text evidence="15">The sequence shown here is derived from an EMBL/GenBank/DDBJ whole genome shotgun (WGS) entry which is preliminary data.</text>
</comment>
<dbReference type="GO" id="GO:0009933">
    <property type="term" value="P:meristem structural organization"/>
    <property type="evidence" value="ECO:0007669"/>
    <property type="project" value="InterPro"/>
</dbReference>
<dbReference type="PANTHER" id="PTHR47684">
    <property type="entry name" value="PROTEIN TONSOKU"/>
    <property type="match status" value="1"/>
</dbReference>
<evidence type="ECO:0000256" key="9">
    <source>
        <dbReference type="ARBA" id="ARBA00022853"/>
    </source>
</evidence>
<dbReference type="InterPro" id="IPR011990">
    <property type="entry name" value="TPR-like_helical_dom_sf"/>
</dbReference>
<dbReference type="InterPro" id="IPR001611">
    <property type="entry name" value="Leu-rich_rpt"/>
</dbReference>
<feature type="coiled-coil region" evidence="14">
    <location>
        <begin position="261"/>
        <end position="328"/>
    </location>
</feature>
<reference evidence="15 16" key="1">
    <citation type="submission" date="2021-09" db="EMBL/GenBank/DDBJ databases">
        <title>Genomic insights and catalytic innovation underlie evolution of tropane alkaloids biosynthesis.</title>
        <authorList>
            <person name="Wang Y.-J."/>
            <person name="Tian T."/>
            <person name="Huang J.-P."/>
            <person name="Huang S.-X."/>
        </authorList>
    </citation>
    <scope>NUCLEOTIDE SEQUENCE [LARGE SCALE GENOMIC DNA]</scope>
    <source>
        <strain evidence="15">KIB-2018</strain>
        <tissue evidence="15">Leaf</tissue>
    </source>
</reference>
<dbReference type="GO" id="GO:0006281">
    <property type="term" value="P:DNA repair"/>
    <property type="evidence" value="ECO:0007669"/>
    <property type="project" value="UniProtKB-KW"/>
</dbReference>
<keyword evidence="14" id="KW-0175">Coiled coil</keyword>
<dbReference type="GO" id="GO:0042393">
    <property type="term" value="F:histone binding"/>
    <property type="evidence" value="ECO:0007669"/>
    <property type="project" value="UniProtKB-ARBA"/>
</dbReference>
<dbReference type="GO" id="GO:0005654">
    <property type="term" value="C:nucleoplasm"/>
    <property type="evidence" value="ECO:0007669"/>
    <property type="project" value="UniProtKB-SubCell"/>
</dbReference>
<evidence type="ECO:0000256" key="3">
    <source>
        <dbReference type="ARBA" id="ARBA00010999"/>
    </source>
</evidence>
<dbReference type="GO" id="GO:0040029">
    <property type="term" value="P:epigenetic regulation of gene expression"/>
    <property type="evidence" value="ECO:0007669"/>
    <property type="project" value="InterPro"/>
</dbReference>
<sequence length="1341" mass="151120">MAKDTAQLSAAKVSYKNARSEGNRQEQARWANVIGDILKNRGEYVEALRWLRIDYELSIKYLPEKHLLPTCQSLGEVYLRLQQYQDALVYQKKHLDLAKDANDLIEQQRASTQLGRTYHEMFLKSDEDHYSVRNAKKYFKSAMRLAEKLKKNSPTNKTSFVKEYIDAHNNIGMLEMDLDNLEEAKTMLTKGLEICDEEEIGEDDDCRSRLHHNLGSVYMELRIWKEAREHVEKDIIICKRIGHCQGEAKGYINLGELHYRIQKYEEAIRCYEKALELAQSMEDEDALAGQIDQNIDTVKEAVKVMEDLRKEEQNFKKLTRDIAAARGTERERKCLLQQNASLDRLIEKSSMTFAWLKHHEFAKRKKRIANELRDKEKLSDSYLILGESYQKLRNFKKAIKWFNKSWETYKSIGNLEGQALTKINIGDVLDCDGDWMEALSAFEEGYRIASEAKLPTIQLTALENMHYSHMIRFDNVDEARRLQLEIDNLKQLEIRELEKQKSTRDYCSETDTDESDYLSESKSKSMAKLCSTRSETLESVEIMNDDVPLVSLLQSSKRSSNIKAARAEECKVHENLTKASKKCFTGNQQTIVGRKRIRVVLSDDEDDFPNGSDISKEKTTECLVEDVATSDEKRRKSNSGGCACRFQDSSAVASHCATSSSGPINVEESASSYKFRTHNMVTDGKVLGSLSTNENVSTSDLAASGSGHEFDITKNLVDKLNPGHLNLHNSNCCTTQHITFRIDNDLIQVEAGSYNAVDKLDIESLKVELACLYYLHLSMDRRSKGLLPIIHQMKYVDQVLESCESLDTFKNGPGNIVIEVSIAGWVQKRLMKLYIDSCIELSETPNMKLLQRLYISEVEDEVIASDCELQDISISPLLNALHIHKTFAMLDLSHNLLGNGTMEKLQQFLISGQKYGDLTLDLHCNRFGPSALFQICECPVLFTRLEVLNLSGNRLTDTCGSFLSTILEKCKALYSLNIERCSITSRTIQKVSDALNDCSILAQLSIGHNQPISGNVLNNLLTKLVTLKSFTELSLSGLSLNKPVIDTLCQLAKTSSLSRLILGRTGVGTEGALQITESLFKGSQDSVILDLSFCGLTPTYIHKHNSDVTFICGILELNLEGNLISEEGGNALVSFLMDPQCSLKVLILNKCQLGHIGILQLVQALAENECLQELRLADNVVLKEKHILGYAHAAKERVKGMSSLLQPEFNVSENSLIKFPSKECGSECCELEVADSEDGPINMETVPSELDDSCTSSCQKNSSMEGQFIQNLSTAISMAKKLQLLDLSNNGFSSQVVESLYASWSLRQVAGLAWKHVKDEIVHFSVVTNKCCRMKVCCRRY</sequence>
<keyword evidence="9" id="KW-0156">Chromatin regulator</keyword>
<dbReference type="SUPFAM" id="SSF48452">
    <property type="entry name" value="TPR-like"/>
    <property type="match status" value="3"/>
</dbReference>
<keyword evidence="7" id="KW-0227">DNA damage</keyword>
<dbReference type="FunFam" id="3.80.10.10:FF:000500">
    <property type="entry name" value="Protein TONSOKU"/>
    <property type="match status" value="1"/>
</dbReference>
<protein>
    <recommendedName>
        <fullName evidence="12">Protein TONSOKU</fullName>
    </recommendedName>
</protein>
<evidence type="ECO:0000256" key="11">
    <source>
        <dbReference type="ARBA" id="ARBA00023242"/>
    </source>
</evidence>
<keyword evidence="11" id="KW-0539">Nucleus</keyword>
<dbReference type="FunFam" id="1.25.40.10:FF:000961">
    <property type="entry name" value="Protein TONSOKU"/>
    <property type="match status" value="1"/>
</dbReference>
<comment type="similarity">
    <text evidence="3">Belongs to the Tonsoku family.</text>
</comment>
<dbReference type="PANTHER" id="PTHR47684:SF1">
    <property type="entry name" value="PROTEIN TONSOKU"/>
    <property type="match status" value="1"/>
</dbReference>
<evidence type="ECO:0000256" key="4">
    <source>
        <dbReference type="ARBA" id="ARBA00022454"/>
    </source>
</evidence>
<dbReference type="SUPFAM" id="SSF52047">
    <property type="entry name" value="RNI-like"/>
    <property type="match status" value="1"/>
</dbReference>
<evidence type="ECO:0000256" key="1">
    <source>
        <dbReference type="ARBA" id="ARBA00004286"/>
    </source>
</evidence>